<dbReference type="EMBL" id="AMGV01000009">
    <property type="protein sequence ID" value="KEF54643.1"/>
    <property type="molecule type" value="Genomic_DNA"/>
</dbReference>
<sequence>MAANVDSNNLMGTWTLPSSSGRSIPLWLYRRLLYTFHMFSTASPNGVREIVQLQFIVTIDDDMLDAVYRAFITLPTHQLRRLRHIPERDMAPRSGLTGPDVQSTRPVTVIPFNTRQRPPRIHVDACTGQRPAAPFNLVINLTQDESSADEAQIPESHWRDIPRYPSAAVDVWRQAALPETETPQTQTDETEKIIGLHDISDSPPLSPQQALPSHLLPAQAHDNSESLFIPEDELPDDQFESLFVSEEPVQAARHVHNHHGGIRAPDCGNNDGERHTHLTAIEDDDLQEASDEEFRPLARCEVDGHRSPSCQDQSSQPRECTARPTPSPAPADTRMGKGCTKQPFPELEGAGSDDFEDYGHPTLQLVPRRANKDQDSRTSNINMSDKITAVCINESDNPHQSSDQLVGSASQSLSHQDGAKSEYVGGSWPANILSPQRYLDPSLPRSPSAMDNSIRNPDNMILMTQDDPSAEASDASTSSSLSSLRTPSDPGIQMSDTEGIPSRNNTNSEPSPDSVASNTDDGIAKLTSPLQPGARRRDRFGMMMVLIRLPYSWQLRWVPAPREESFSPPRQPPPRRWEDSEWRHYPRVMEALQRHDAMLAARRAREEGHAATTARDENSDSVGEGDRGDSSAHSGDDINTSDDVLPSIEEPDADQETATTSPRRPRRRTGSEPPFLHDHKVLPRDAAQLYEFKPGSILAEHTHSSGLNRQIGIGSGVWRGGVFVSVVESREVAAAGDCE</sequence>
<feature type="compositionally biased region" description="Polar residues" evidence="1">
    <location>
        <begin position="502"/>
        <end position="520"/>
    </location>
</feature>
<feature type="region of interest" description="Disordered" evidence="1">
    <location>
        <begin position="255"/>
        <end position="275"/>
    </location>
</feature>
<feature type="compositionally biased region" description="Polar residues" evidence="1">
    <location>
        <begin position="308"/>
        <end position="318"/>
    </location>
</feature>
<keyword evidence="3" id="KW-1185">Reference proteome</keyword>
<feature type="compositionally biased region" description="Low complexity" evidence="1">
    <location>
        <begin position="466"/>
        <end position="490"/>
    </location>
</feature>
<dbReference type="VEuPathDB" id="FungiDB:A1O9_09085"/>
<evidence type="ECO:0000256" key="1">
    <source>
        <dbReference type="SAM" id="MobiDB-lite"/>
    </source>
</evidence>
<feature type="region of interest" description="Disordered" evidence="1">
    <location>
        <begin position="601"/>
        <end position="678"/>
    </location>
</feature>
<feature type="region of interest" description="Disordered" evidence="1">
    <location>
        <begin position="301"/>
        <end position="382"/>
    </location>
</feature>
<name>A0A072P5T7_9EURO</name>
<reference evidence="2 3" key="1">
    <citation type="submission" date="2013-03" db="EMBL/GenBank/DDBJ databases">
        <title>The Genome Sequence of Exophiala aquamarina CBS 119918.</title>
        <authorList>
            <consortium name="The Broad Institute Genomics Platform"/>
            <person name="Cuomo C."/>
            <person name="de Hoog S."/>
            <person name="Gorbushina A."/>
            <person name="Walker B."/>
            <person name="Young S.K."/>
            <person name="Zeng Q."/>
            <person name="Gargeya S."/>
            <person name="Fitzgerald M."/>
            <person name="Haas B."/>
            <person name="Abouelleil A."/>
            <person name="Allen A.W."/>
            <person name="Alvarado L."/>
            <person name="Arachchi H.M."/>
            <person name="Berlin A.M."/>
            <person name="Chapman S.B."/>
            <person name="Gainer-Dewar J."/>
            <person name="Goldberg J."/>
            <person name="Griggs A."/>
            <person name="Gujja S."/>
            <person name="Hansen M."/>
            <person name="Howarth C."/>
            <person name="Imamovic A."/>
            <person name="Ireland A."/>
            <person name="Larimer J."/>
            <person name="McCowan C."/>
            <person name="Murphy C."/>
            <person name="Pearson M."/>
            <person name="Poon T.W."/>
            <person name="Priest M."/>
            <person name="Roberts A."/>
            <person name="Saif S."/>
            <person name="Shea T."/>
            <person name="Sisk P."/>
            <person name="Sykes S."/>
            <person name="Wortman J."/>
            <person name="Nusbaum C."/>
            <person name="Birren B."/>
        </authorList>
    </citation>
    <scope>NUCLEOTIDE SEQUENCE [LARGE SCALE GENOMIC DNA]</scope>
    <source>
        <strain evidence="2 3">CBS 119918</strain>
    </source>
</reference>
<dbReference type="Proteomes" id="UP000027920">
    <property type="component" value="Unassembled WGS sequence"/>
</dbReference>
<feature type="region of interest" description="Disordered" evidence="1">
    <location>
        <begin position="394"/>
        <end position="534"/>
    </location>
</feature>
<protein>
    <submittedName>
        <fullName evidence="2">Uncharacterized protein</fullName>
    </submittedName>
</protein>
<feature type="compositionally biased region" description="Polar residues" evidence="1">
    <location>
        <begin position="394"/>
        <end position="415"/>
    </location>
</feature>
<accession>A0A072P5T7</accession>
<comment type="caution">
    <text evidence="2">The sequence shown here is derived from an EMBL/GenBank/DDBJ whole genome shotgun (WGS) entry which is preliminary data.</text>
</comment>
<dbReference type="RefSeq" id="XP_013257233.1">
    <property type="nucleotide sequence ID" value="XM_013401779.1"/>
</dbReference>
<feature type="compositionally biased region" description="Basic and acidic residues" evidence="1">
    <location>
        <begin position="601"/>
        <end position="636"/>
    </location>
</feature>
<evidence type="ECO:0000313" key="3">
    <source>
        <dbReference type="Proteomes" id="UP000027920"/>
    </source>
</evidence>
<organism evidence="2 3">
    <name type="scientific">Exophiala aquamarina CBS 119918</name>
    <dbReference type="NCBI Taxonomy" id="1182545"/>
    <lineage>
        <taxon>Eukaryota</taxon>
        <taxon>Fungi</taxon>
        <taxon>Dikarya</taxon>
        <taxon>Ascomycota</taxon>
        <taxon>Pezizomycotina</taxon>
        <taxon>Eurotiomycetes</taxon>
        <taxon>Chaetothyriomycetidae</taxon>
        <taxon>Chaetothyriales</taxon>
        <taxon>Herpotrichiellaceae</taxon>
        <taxon>Exophiala</taxon>
    </lineage>
</organism>
<evidence type="ECO:0000313" key="2">
    <source>
        <dbReference type="EMBL" id="KEF54643.1"/>
    </source>
</evidence>
<dbReference type="AlphaFoldDB" id="A0A072P5T7"/>
<proteinExistence type="predicted"/>
<dbReference type="GeneID" id="25283995"/>
<dbReference type="HOGENOM" id="CLU_375532_0_0_1"/>
<gene>
    <name evidence="2" type="ORF">A1O9_09085</name>
</gene>